<dbReference type="PROSITE" id="PS51101">
    <property type="entry name" value="PTS_EIIB_TYPE_4"/>
    <property type="match status" value="1"/>
</dbReference>
<dbReference type="GeneID" id="86061690"/>
<dbReference type="EMBL" id="QSSQ01000012">
    <property type="protein sequence ID" value="RGM03808.1"/>
    <property type="molecule type" value="Genomic_DNA"/>
</dbReference>
<dbReference type="AlphaFoldDB" id="A0A174I2S3"/>
<evidence type="ECO:0000256" key="6">
    <source>
        <dbReference type="ARBA" id="ARBA00022683"/>
    </source>
</evidence>
<gene>
    <name evidence="10" type="ORF">DWX31_00450</name>
    <name evidence="11" type="ORF">DXC39_14295</name>
    <name evidence="9" type="ORF">ERS852407_04045</name>
</gene>
<evidence type="ECO:0000256" key="4">
    <source>
        <dbReference type="ARBA" id="ARBA00022597"/>
    </source>
</evidence>
<dbReference type="GO" id="GO:0008982">
    <property type="term" value="F:protein-N(PI)-phosphohistidine-sugar phosphotransferase activity"/>
    <property type="evidence" value="ECO:0007669"/>
    <property type="project" value="InterPro"/>
</dbReference>
<evidence type="ECO:0000256" key="1">
    <source>
        <dbReference type="ARBA" id="ARBA00004496"/>
    </source>
</evidence>
<dbReference type="InterPro" id="IPR036667">
    <property type="entry name" value="PTS_IIB_sorbose-sp_sf"/>
</dbReference>
<dbReference type="Pfam" id="PF03830">
    <property type="entry name" value="PTSIIB_sorb"/>
    <property type="match status" value="1"/>
</dbReference>
<dbReference type="Proteomes" id="UP000261023">
    <property type="component" value="Unassembled WGS sequence"/>
</dbReference>
<evidence type="ECO:0000313" key="12">
    <source>
        <dbReference type="Proteomes" id="UP000095651"/>
    </source>
</evidence>
<dbReference type="InterPro" id="IPR004720">
    <property type="entry name" value="PTS_IIB_sorbose-sp"/>
</dbReference>
<organism evidence="9 12">
    <name type="scientific">Hungatella hathewayi</name>
    <dbReference type="NCBI Taxonomy" id="154046"/>
    <lineage>
        <taxon>Bacteria</taxon>
        <taxon>Bacillati</taxon>
        <taxon>Bacillota</taxon>
        <taxon>Clostridia</taxon>
        <taxon>Lachnospirales</taxon>
        <taxon>Lachnospiraceae</taxon>
        <taxon>Hungatella</taxon>
    </lineage>
</organism>
<keyword evidence="5 9" id="KW-0808">Transferase</keyword>
<evidence type="ECO:0000259" key="8">
    <source>
        <dbReference type="PROSITE" id="PS51101"/>
    </source>
</evidence>
<keyword evidence="3" id="KW-0963">Cytoplasm</keyword>
<dbReference type="Gene3D" id="3.40.35.10">
    <property type="entry name" value="Phosphotransferase system, sorbose subfamily IIB component"/>
    <property type="match status" value="1"/>
</dbReference>
<dbReference type="SUPFAM" id="SSF52728">
    <property type="entry name" value="PTS IIb component"/>
    <property type="match status" value="1"/>
</dbReference>
<evidence type="ECO:0000256" key="2">
    <source>
        <dbReference type="ARBA" id="ARBA00022448"/>
    </source>
</evidence>
<protein>
    <submittedName>
        <fullName evidence="10">PTS mannose/fructose/sorbose transporter subunit IIB</fullName>
    </submittedName>
    <submittedName>
        <fullName evidence="9">PTS system sorbose subfamily transporter subunit IIB</fullName>
        <ecNumber evidence="9">2.7.1.69</ecNumber>
    </submittedName>
</protein>
<reference evidence="9 12" key="1">
    <citation type="submission" date="2015-09" db="EMBL/GenBank/DDBJ databases">
        <authorList>
            <consortium name="Pathogen Informatics"/>
        </authorList>
    </citation>
    <scope>NUCLEOTIDE SEQUENCE [LARGE SCALE GENOMIC DNA]</scope>
    <source>
        <strain evidence="9 12">2789STDY5608850</strain>
    </source>
</reference>
<dbReference type="OrthoDB" id="9788818at2"/>
<evidence type="ECO:0000313" key="11">
    <source>
        <dbReference type="EMBL" id="RGM03808.1"/>
    </source>
</evidence>
<name>A0A174I2S3_9FIRM</name>
<evidence type="ECO:0000313" key="9">
    <source>
        <dbReference type="EMBL" id="CUO81474.1"/>
    </source>
</evidence>
<evidence type="ECO:0000313" key="14">
    <source>
        <dbReference type="Proteomes" id="UP000261257"/>
    </source>
</evidence>
<keyword evidence="7" id="KW-0418">Kinase</keyword>
<evidence type="ECO:0000313" key="13">
    <source>
        <dbReference type="Proteomes" id="UP000261023"/>
    </source>
</evidence>
<evidence type="ECO:0000256" key="3">
    <source>
        <dbReference type="ARBA" id="ARBA00022490"/>
    </source>
</evidence>
<dbReference type="GO" id="GO:0005737">
    <property type="term" value="C:cytoplasm"/>
    <property type="evidence" value="ECO:0007669"/>
    <property type="project" value="UniProtKB-SubCell"/>
</dbReference>
<evidence type="ECO:0000313" key="10">
    <source>
        <dbReference type="EMBL" id="RGD72360.1"/>
    </source>
</evidence>
<dbReference type="EMBL" id="CYZE01000012">
    <property type="protein sequence ID" value="CUO81474.1"/>
    <property type="molecule type" value="Genomic_DNA"/>
</dbReference>
<evidence type="ECO:0000256" key="5">
    <source>
        <dbReference type="ARBA" id="ARBA00022679"/>
    </source>
</evidence>
<dbReference type="Proteomes" id="UP000261257">
    <property type="component" value="Unassembled WGS sequence"/>
</dbReference>
<comment type="subcellular location">
    <subcellularLocation>
        <location evidence="1">Cytoplasm</location>
    </subcellularLocation>
</comment>
<proteinExistence type="predicted"/>
<dbReference type="GO" id="GO:0009401">
    <property type="term" value="P:phosphoenolpyruvate-dependent sugar phosphotransferase system"/>
    <property type="evidence" value="ECO:0007669"/>
    <property type="project" value="UniProtKB-KW"/>
</dbReference>
<dbReference type="GO" id="GO:0016301">
    <property type="term" value="F:kinase activity"/>
    <property type="evidence" value="ECO:0007669"/>
    <property type="project" value="UniProtKB-KW"/>
</dbReference>
<dbReference type="Proteomes" id="UP000095651">
    <property type="component" value="Unassembled WGS sequence"/>
</dbReference>
<keyword evidence="2" id="KW-0813">Transport</keyword>
<evidence type="ECO:0000256" key="7">
    <source>
        <dbReference type="ARBA" id="ARBA00022777"/>
    </source>
</evidence>
<dbReference type="EC" id="2.7.1.69" evidence="9"/>
<dbReference type="RefSeq" id="WP_002602005.1">
    <property type="nucleotide sequence ID" value="NZ_CABIXC010000012.1"/>
</dbReference>
<dbReference type="EMBL" id="QTJW01000001">
    <property type="protein sequence ID" value="RGD72360.1"/>
    <property type="molecule type" value="Genomic_DNA"/>
</dbReference>
<sequence length="159" mass="17407">MIVKLRIDDRLLHGQVAYSWKSALSYNAIVIASDAAAADEFRKGVIKMCCPEGVKLATRSVEEAAKLINNPKLKDMKVFAICGSPADANGLLKKLEEKPVVNLGGIQMADGKKLFSKAVYVDEEDLRNLDEIASAGYTIEVQEVPSTAMAKYADLRKKF</sequence>
<accession>A0A174I2S3</accession>
<keyword evidence="4" id="KW-0762">Sugar transport</keyword>
<reference evidence="13 14" key="2">
    <citation type="submission" date="2018-08" db="EMBL/GenBank/DDBJ databases">
        <title>A genome reference for cultivated species of the human gut microbiota.</title>
        <authorList>
            <person name="Zou Y."/>
            <person name="Xue W."/>
            <person name="Luo G."/>
        </authorList>
    </citation>
    <scope>NUCLEOTIDE SEQUENCE [LARGE SCALE GENOMIC DNA]</scope>
    <source>
        <strain evidence="10 13">AF19-13AC</strain>
        <strain evidence="11 14">TF05-11AC</strain>
    </source>
</reference>
<keyword evidence="6" id="KW-0598">Phosphotransferase system</keyword>
<feature type="domain" description="PTS EIIB type-4" evidence="8">
    <location>
        <begin position="1"/>
        <end position="159"/>
    </location>
</feature>